<evidence type="ECO:0000313" key="2">
    <source>
        <dbReference type="Proteomes" id="UP000435649"/>
    </source>
</evidence>
<dbReference type="PANTHER" id="PTHR21075:SF0">
    <property type="entry name" value="ANAEROBIC RIBONUCLEOSIDE-TRIPHOSPHATE REDUCTASE"/>
    <property type="match status" value="1"/>
</dbReference>
<organism evidence="1 2">
    <name type="scientific">Victivallis lenta</name>
    <dbReference type="NCBI Taxonomy" id="2606640"/>
    <lineage>
        <taxon>Bacteria</taxon>
        <taxon>Pseudomonadati</taxon>
        <taxon>Lentisphaerota</taxon>
        <taxon>Lentisphaeria</taxon>
        <taxon>Victivallales</taxon>
        <taxon>Victivallaceae</taxon>
        <taxon>Victivallis</taxon>
    </lineage>
</organism>
<reference evidence="1 2" key="1">
    <citation type="submission" date="2019-08" db="EMBL/GenBank/DDBJ databases">
        <title>In-depth cultivation of the pig gut microbiome towards novel bacterial diversity and tailored functional studies.</title>
        <authorList>
            <person name="Wylensek D."/>
            <person name="Hitch T.C.A."/>
            <person name="Clavel T."/>
        </authorList>
    </citation>
    <scope>NUCLEOTIDE SEQUENCE [LARGE SCALE GENOMIC DNA]</scope>
    <source>
        <strain evidence="1 2">BBE-744-WT-12</strain>
    </source>
</reference>
<accession>A0A844G8W3</accession>
<dbReference type="AlphaFoldDB" id="A0A844G8W3"/>
<dbReference type="Proteomes" id="UP000435649">
    <property type="component" value="Unassembled WGS sequence"/>
</dbReference>
<sequence length="101" mass="11518">MAGNASSARWEAPPASRRTVTVCRRKFRSRGRHSLRHTQKSRRTIMSKCGAICEVFSRVCGYFRPVTNWNKGKQEEFKERKAFEVTKNARKNPDGKSSAGV</sequence>
<evidence type="ECO:0000313" key="1">
    <source>
        <dbReference type="EMBL" id="MST99384.1"/>
    </source>
</evidence>
<dbReference type="EMBL" id="VUNS01000035">
    <property type="protein sequence ID" value="MST99384.1"/>
    <property type="molecule type" value="Genomic_DNA"/>
</dbReference>
<dbReference type="Pfam" id="PF13597">
    <property type="entry name" value="NRDD"/>
    <property type="match status" value="1"/>
</dbReference>
<gene>
    <name evidence="1" type="ORF">FYJ85_20365</name>
</gene>
<dbReference type="GO" id="GO:0031250">
    <property type="term" value="C:anaerobic ribonucleoside-triphosphate reductase complex"/>
    <property type="evidence" value="ECO:0007669"/>
    <property type="project" value="TreeGrafter"/>
</dbReference>
<dbReference type="GO" id="GO:0006260">
    <property type="term" value="P:DNA replication"/>
    <property type="evidence" value="ECO:0007669"/>
    <property type="project" value="InterPro"/>
</dbReference>
<dbReference type="GO" id="GO:0008998">
    <property type="term" value="F:ribonucleoside-triphosphate reductase (thioredoxin) activity"/>
    <property type="evidence" value="ECO:0007669"/>
    <property type="project" value="InterPro"/>
</dbReference>
<dbReference type="PANTHER" id="PTHR21075">
    <property type="entry name" value="ANAEROBIC RIBONUCLEOSIDE-TRIPHOSPHATE REDUCTASE"/>
    <property type="match status" value="1"/>
</dbReference>
<name>A0A844G8W3_9BACT</name>
<proteinExistence type="predicted"/>
<comment type="caution">
    <text evidence="1">The sequence shown here is derived from an EMBL/GenBank/DDBJ whole genome shotgun (WGS) entry which is preliminary data.</text>
</comment>
<dbReference type="GO" id="GO:0009265">
    <property type="term" value="P:2'-deoxyribonucleotide biosynthetic process"/>
    <property type="evidence" value="ECO:0007669"/>
    <property type="project" value="TreeGrafter"/>
</dbReference>
<dbReference type="InterPro" id="IPR012833">
    <property type="entry name" value="NrdD"/>
</dbReference>
<dbReference type="GO" id="GO:0004748">
    <property type="term" value="F:ribonucleoside-diphosphate reductase activity, thioredoxin disulfide as acceptor"/>
    <property type="evidence" value="ECO:0007669"/>
    <property type="project" value="TreeGrafter"/>
</dbReference>
<keyword evidence="2" id="KW-1185">Reference proteome</keyword>
<protein>
    <submittedName>
        <fullName evidence="1">Uncharacterized protein</fullName>
    </submittedName>
</protein>